<dbReference type="InterPro" id="IPR050270">
    <property type="entry name" value="DegV_domain_contain"/>
</dbReference>
<dbReference type="InterPro" id="IPR048394">
    <property type="entry name" value="FakA-like_M"/>
</dbReference>
<dbReference type="InterPro" id="IPR033470">
    <property type="entry name" value="FakA-like_C"/>
</dbReference>
<dbReference type="Pfam" id="PF21645">
    <property type="entry name" value="FakA-like_M"/>
    <property type="match status" value="1"/>
</dbReference>
<dbReference type="SUPFAM" id="SSF101473">
    <property type="entry name" value="DhaL-like"/>
    <property type="match status" value="1"/>
</dbReference>
<dbReference type="Proteomes" id="UP000656077">
    <property type="component" value="Unassembled WGS sequence"/>
</dbReference>
<dbReference type="PANTHER" id="PTHR33434:SF4">
    <property type="entry name" value="PHOSPHATASE PROTEIN"/>
    <property type="match status" value="1"/>
</dbReference>
<dbReference type="Gene3D" id="1.25.40.340">
    <property type="match status" value="1"/>
</dbReference>
<dbReference type="InterPro" id="IPR019986">
    <property type="entry name" value="YloV-like"/>
</dbReference>
<gene>
    <name evidence="3" type="ORF">D2A34_07885</name>
    <name evidence="2" type="ORF">GKZ28_12590</name>
</gene>
<dbReference type="RefSeq" id="WP_119366260.1">
    <property type="nucleotide sequence ID" value="NZ_QXDJ01000002.1"/>
</dbReference>
<dbReference type="InterPro" id="IPR004007">
    <property type="entry name" value="DhaL_dom"/>
</dbReference>
<dbReference type="Pfam" id="PF02734">
    <property type="entry name" value="Dak2"/>
    <property type="match status" value="1"/>
</dbReference>
<dbReference type="GO" id="GO:0004371">
    <property type="term" value="F:glycerone kinase activity"/>
    <property type="evidence" value="ECO:0007669"/>
    <property type="project" value="InterPro"/>
</dbReference>
<dbReference type="EMBL" id="QXDJ01000002">
    <property type="protein sequence ID" value="RII35118.1"/>
    <property type="molecule type" value="Genomic_DNA"/>
</dbReference>
<evidence type="ECO:0000313" key="3">
    <source>
        <dbReference type="EMBL" id="RII35118.1"/>
    </source>
</evidence>
<name>A0A399IPZ7_9CLOT</name>
<sequence>MEYTKINGRDFYNMVVNASNKLLEQCDFVNALNVFPVPDGDTGTNMSMTFKAAVKEIENMETDSIGEMSKKLAKGALMGARGNSGVILSQILRGISKGLEGKKEVDATEFAIGFFEGSKSAYKAVMRPTEGTILSVIRAASEAAISSDKKDIVAFMEEVTVKAKEMLDRTPELLPALKKAKVVDSGGMGLYIILLGMFEALKNGIKAELKDITVGSSNNTLAEATEEIDIKFGYCTEFIILGDAKGAKDFQREIENLGDSMIVVGYDDVIKVHIHTNDPGLVLSKAVALGELSKIKIDNMREEHRELLINAKDKEANSIDNGYENVEEEKKYGFITVAMGDGISNIFKDLGIDYVIEGGQTMNPSTQDFLDAIDKINSKHIFIMPNNKNIIMAANQAAEISDKDILVVPTTTIPQGIACATMFNCDSEVQENFNNLKNTIQEVKTGSVTYAVRDTEIDGIAIKEGNMLGLVEGKIKEVGEDKKDVAGKVLNDMIDDESELITVYYGEEVSDEEAKVFEDELGEKYEELDIQFYKGNQPLYYFLMSVE</sequence>
<comment type="caution">
    <text evidence="3">The sequence shown here is derived from an EMBL/GenBank/DDBJ whole genome shotgun (WGS) entry which is preliminary data.</text>
</comment>
<dbReference type="PROSITE" id="PS51480">
    <property type="entry name" value="DHAL"/>
    <property type="match status" value="1"/>
</dbReference>
<accession>A0A399IPZ7</accession>
<dbReference type="AlphaFoldDB" id="A0A399IPZ7"/>
<reference evidence="3 4" key="1">
    <citation type="submission" date="2018-08" db="EMBL/GenBank/DDBJ databases">
        <title>Genome of Clostridium chromiireducens C1, DSM12136.</title>
        <authorList>
            <person name="Xing M."/>
            <person name="Wei Y."/>
            <person name="Ang E.L."/>
            <person name="Zhao H."/>
            <person name="Zhang Y."/>
        </authorList>
    </citation>
    <scope>NUCLEOTIDE SEQUENCE [LARGE SCALE GENOMIC DNA]</scope>
    <source>
        <strain evidence="3 4">C1</strain>
    </source>
</reference>
<dbReference type="NCBIfam" id="TIGR03599">
    <property type="entry name" value="YloV"/>
    <property type="match status" value="1"/>
</dbReference>
<dbReference type="EMBL" id="WSRQ01000018">
    <property type="protein sequence ID" value="MVX64529.1"/>
    <property type="molecule type" value="Genomic_DNA"/>
</dbReference>
<evidence type="ECO:0000313" key="2">
    <source>
        <dbReference type="EMBL" id="MVX64529.1"/>
    </source>
</evidence>
<evidence type="ECO:0000259" key="1">
    <source>
        <dbReference type="PROSITE" id="PS51480"/>
    </source>
</evidence>
<dbReference type="GO" id="GO:0006071">
    <property type="term" value="P:glycerol metabolic process"/>
    <property type="evidence" value="ECO:0007669"/>
    <property type="project" value="InterPro"/>
</dbReference>
<dbReference type="InterPro" id="IPR036117">
    <property type="entry name" value="DhaL_dom_sf"/>
</dbReference>
<protein>
    <submittedName>
        <fullName evidence="3">DAK2 domain-containing protein</fullName>
    </submittedName>
</protein>
<evidence type="ECO:0000313" key="4">
    <source>
        <dbReference type="Proteomes" id="UP000265930"/>
    </source>
</evidence>
<dbReference type="PANTHER" id="PTHR33434">
    <property type="entry name" value="DEGV DOMAIN-CONTAINING PROTEIN DR_1986-RELATED"/>
    <property type="match status" value="1"/>
</dbReference>
<dbReference type="Proteomes" id="UP000265930">
    <property type="component" value="Unassembled WGS sequence"/>
</dbReference>
<proteinExistence type="predicted"/>
<dbReference type="SMART" id="SM01120">
    <property type="entry name" value="Dak2"/>
    <property type="match status" value="1"/>
</dbReference>
<feature type="domain" description="DhaL" evidence="1">
    <location>
        <begin position="9"/>
        <end position="199"/>
    </location>
</feature>
<reference evidence="2" key="2">
    <citation type="submission" date="2019-12" db="EMBL/GenBank/DDBJ databases">
        <title>Microbes associate with the intestines of laboratory mice.</title>
        <authorList>
            <person name="Navarre W."/>
            <person name="Wong E."/>
        </authorList>
    </citation>
    <scope>NUCLEOTIDE SEQUENCE</scope>
    <source>
        <strain evidence="2">NM79_F5</strain>
    </source>
</reference>
<dbReference type="Pfam" id="PF13684">
    <property type="entry name" value="FakA-like_C"/>
    <property type="match status" value="1"/>
</dbReference>
<organism evidence="3 4">
    <name type="scientific">Clostridium chromiireducens</name>
    <dbReference type="NCBI Taxonomy" id="225345"/>
    <lineage>
        <taxon>Bacteria</taxon>
        <taxon>Bacillati</taxon>
        <taxon>Bacillota</taxon>
        <taxon>Clostridia</taxon>
        <taxon>Eubacteriales</taxon>
        <taxon>Clostridiaceae</taxon>
        <taxon>Clostridium</taxon>
    </lineage>
</organism>
<dbReference type="SMART" id="SM01121">
    <property type="entry name" value="Dak1_2"/>
    <property type="match status" value="1"/>
</dbReference>